<name>A0ACC0V4M6_9HYPO</name>
<keyword evidence="2" id="KW-1185">Reference proteome</keyword>
<dbReference type="EMBL" id="CM047942">
    <property type="protein sequence ID" value="KAI9901328.1"/>
    <property type="molecule type" value="Genomic_DNA"/>
</dbReference>
<reference evidence="1" key="1">
    <citation type="submission" date="2022-10" db="EMBL/GenBank/DDBJ databases">
        <title>Complete Genome of Trichothecium roseum strain YXFP-22015, a Plant Pathogen Isolated from Citrus.</title>
        <authorList>
            <person name="Wang Y."/>
            <person name="Zhu L."/>
        </authorList>
    </citation>
    <scope>NUCLEOTIDE SEQUENCE</scope>
    <source>
        <strain evidence="1">YXFP-22015</strain>
    </source>
</reference>
<protein>
    <submittedName>
        <fullName evidence="1">Uncharacterized protein</fullName>
    </submittedName>
</protein>
<sequence length="443" mass="47785">MNFSSPIRGDRPESRASLPALRPSRPPSQDDMDPLAAHSPRKSSYSTTHHGAVAAAATPPPKPRFSVVMAPSPGNLSQYRDVDLEERDDLEEGEEPVVVSDLRRRGGGGGGSRKEVVAGHAMTGMTGASFRGGAATQITVQLPQRSAAANHHHQQQQQYNQQHNHHQSGTNMGASAPQAKTRGRPKGWRPGMTYAEVRGTTPTTTTGMGTGRPGRPPKPKTAEQLAAAAAAVKKRGRPPKQPSPAPAEIFYRLKPDFQVFGCEWVGCRAELHNLGTLRKHVGVVHVRRQKGDERGEKRCRWAGCDRQGAGFGGDKGDGDDEGDGDEELRRHVDEEHLVAFEWHMGDGPNNTCAVGSRTREEGSKGGGGGGGDVDGGGDGDGVPAYLKDAEGNQVTPSIRDQEMEDLLTWKANRRRLKELLLRRDANLPSDDEDTAPEEEDIVM</sequence>
<comment type="caution">
    <text evidence="1">The sequence shown here is derived from an EMBL/GenBank/DDBJ whole genome shotgun (WGS) entry which is preliminary data.</text>
</comment>
<evidence type="ECO:0000313" key="2">
    <source>
        <dbReference type="Proteomes" id="UP001163324"/>
    </source>
</evidence>
<accession>A0ACC0V4M6</accession>
<evidence type="ECO:0000313" key="1">
    <source>
        <dbReference type="EMBL" id="KAI9901328.1"/>
    </source>
</evidence>
<dbReference type="Proteomes" id="UP001163324">
    <property type="component" value="Chromosome 3"/>
</dbReference>
<proteinExistence type="predicted"/>
<gene>
    <name evidence="1" type="ORF">N3K66_003145</name>
</gene>
<organism evidence="1 2">
    <name type="scientific">Trichothecium roseum</name>
    <dbReference type="NCBI Taxonomy" id="47278"/>
    <lineage>
        <taxon>Eukaryota</taxon>
        <taxon>Fungi</taxon>
        <taxon>Dikarya</taxon>
        <taxon>Ascomycota</taxon>
        <taxon>Pezizomycotina</taxon>
        <taxon>Sordariomycetes</taxon>
        <taxon>Hypocreomycetidae</taxon>
        <taxon>Hypocreales</taxon>
        <taxon>Hypocreales incertae sedis</taxon>
        <taxon>Trichothecium</taxon>
    </lineage>
</organism>